<evidence type="ECO:0000313" key="9">
    <source>
        <dbReference type="EMBL" id="GIH00336.1"/>
    </source>
</evidence>
<reference evidence="9 10" key="1">
    <citation type="submission" date="2021-01" db="EMBL/GenBank/DDBJ databases">
        <title>Whole genome shotgun sequence of Plantactinospora mayteni NBRC 109088.</title>
        <authorList>
            <person name="Komaki H."/>
            <person name="Tamura T."/>
        </authorList>
    </citation>
    <scope>NUCLEOTIDE SEQUENCE [LARGE SCALE GENOMIC DNA]</scope>
    <source>
        <strain evidence="9 10">NBRC 109088</strain>
    </source>
</reference>
<evidence type="ECO:0000259" key="8">
    <source>
        <dbReference type="Pfam" id="PF00082"/>
    </source>
</evidence>
<dbReference type="PROSITE" id="PS00137">
    <property type="entry name" value="SUBTILASE_HIS"/>
    <property type="match status" value="1"/>
</dbReference>
<keyword evidence="3" id="KW-0378">Hydrolase</keyword>
<keyword evidence="6" id="KW-0472">Membrane</keyword>
<protein>
    <recommendedName>
        <fullName evidence="8">Peptidase S8/S53 domain-containing protein</fullName>
    </recommendedName>
</protein>
<evidence type="ECO:0000256" key="2">
    <source>
        <dbReference type="ARBA" id="ARBA00022670"/>
    </source>
</evidence>
<keyword evidence="7" id="KW-0732">Signal</keyword>
<keyword evidence="6" id="KW-0812">Transmembrane</keyword>
<sequence>MAVALIGVLTGLPAPPAAAPATLGCPTAANATSTVAREPTWSHHWLAPGRLAPHTGAGITVAVVDTGVNTSHPQLAGRIAKGYDVIRDRAGATVDHTGHGTAVASIIAAKPMPNTALMGLAPGVRILPVRVSDCARTVLDRDVDPVRLADGIRWAADNGARVINVSLAVPESHGRLRAAVEHALRRDAVVVAATGDARSSATSYPAGYPGVIAVGALDEEGNVAGIRAQMDLVAPGDEVLAAAPRSGHIVWAGTDAAAPVVSATAALVRAATPSATVDQVRTRLANTATPLPNAPGAVDPYRAMRDLLASPAPVPPVVMDLRPPDRIESPWPRRAGPWAGLLAVAALFVLTVLWLRSRAVREDR</sequence>
<dbReference type="InterPro" id="IPR023827">
    <property type="entry name" value="Peptidase_S8_Asp-AS"/>
</dbReference>
<keyword evidence="6" id="KW-1133">Transmembrane helix</keyword>
<dbReference type="Pfam" id="PF00082">
    <property type="entry name" value="Peptidase_S8"/>
    <property type="match status" value="1"/>
</dbReference>
<evidence type="ECO:0000256" key="5">
    <source>
        <dbReference type="PROSITE-ProRule" id="PRU01240"/>
    </source>
</evidence>
<evidence type="ECO:0000313" key="10">
    <source>
        <dbReference type="Proteomes" id="UP000621500"/>
    </source>
</evidence>
<organism evidence="9 10">
    <name type="scientific">Plantactinospora mayteni</name>
    <dbReference type="NCBI Taxonomy" id="566021"/>
    <lineage>
        <taxon>Bacteria</taxon>
        <taxon>Bacillati</taxon>
        <taxon>Actinomycetota</taxon>
        <taxon>Actinomycetes</taxon>
        <taxon>Micromonosporales</taxon>
        <taxon>Micromonosporaceae</taxon>
        <taxon>Plantactinospora</taxon>
    </lineage>
</organism>
<dbReference type="PROSITE" id="PS51892">
    <property type="entry name" value="SUBTILASE"/>
    <property type="match status" value="1"/>
</dbReference>
<keyword evidence="2" id="KW-0645">Protease</keyword>
<keyword evidence="10" id="KW-1185">Reference proteome</keyword>
<dbReference type="PANTHER" id="PTHR43806:SF11">
    <property type="entry name" value="CEREVISIN-RELATED"/>
    <property type="match status" value="1"/>
</dbReference>
<dbReference type="InterPro" id="IPR015500">
    <property type="entry name" value="Peptidase_S8_subtilisin-rel"/>
</dbReference>
<accession>A0ABQ4F0A0</accession>
<proteinExistence type="inferred from homology"/>
<dbReference type="Gene3D" id="3.40.50.200">
    <property type="entry name" value="Peptidase S8/S53 domain"/>
    <property type="match status" value="1"/>
</dbReference>
<evidence type="ECO:0000256" key="1">
    <source>
        <dbReference type="ARBA" id="ARBA00011073"/>
    </source>
</evidence>
<dbReference type="Proteomes" id="UP000621500">
    <property type="component" value="Unassembled WGS sequence"/>
</dbReference>
<evidence type="ECO:0000256" key="6">
    <source>
        <dbReference type="SAM" id="Phobius"/>
    </source>
</evidence>
<comment type="similarity">
    <text evidence="1 5">Belongs to the peptidase S8 family.</text>
</comment>
<keyword evidence="4" id="KW-0720">Serine protease</keyword>
<dbReference type="PROSITE" id="PS00136">
    <property type="entry name" value="SUBTILASE_ASP"/>
    <property type="match status" value="1"/>
</dbReference>
<comment type="caution">
    <text evidence="5">Lacks conserved residue(s) required for the propagation of feature annotation.</text>
</comment>
<dbReference type="PRINTS" id="PR00723">
    <property type="entry name" value="SUBTILISIN"/>
</dbReference>
<gene>
    <name evidence="9" type="ORF">Pma05_69080</name>
</gene>
<dbReference type="InterPro" id="IPR000209">
    <property type="entry name" value="Peptidase_S8/S53_dom"/>
</dbReference>
<evidence type="ECO:0000256" key="7">
    <source>
        <dbReference type="SAM" id="SignalP"/>
    </source>
</evidence>
<dbReference type="InterPro" id="IPR036852">
    <property type="entry name" value="Peptidase_S8/S53_dom_sf"/>
</dbReference>
<dbReference type="InterPro" id="IPR022398">
    <property type="entry name" value="Peptidase_S8_His-AS"/>
</dbReference>
<evidence type="ECO:0000256" key="3">
    <source>
        <dbReference type="ARBA" id="ARBA00022801"/>
    </source>
</evidence>
<dbReference type="InterPro" id="IPR050131">
    <property type="entry name" value="Peptidase_S8_subtilisin-like"/>
</dbReference>
<feature type="transmembrane region" description="Helical" evidence="6">
    <location>
        <begin position="335"/>
        <end position="355"/>
    </location>
</feature>
<feature type="domain" description="Peptidase S8/S53" evidence="8">
    <location>
        <begin position="56"/>
        <end position="291"/>
    </location>
</feature>
<feature type="chain" id="PRO_5045119122" description="Peptidase S8/S53 domain-containing protein" evidence="7">
    <location>
        <begin position="20"/>
        <end position="364"/>
    </location>
</feature>
<name>A0ABQ4F0A0_9ACTN</name>
<dbReference type="SUPFAM" id="SSF52743">
    <property type="entry name" value="Subtilisin-like"/>
    <property type="match status" value="1"/>
</dbReference>
<dbReference type="EMBL" id="BONX01000052">
    <property type="protein sequence ID" value="GIH00336.1"/>
    <property type="molecule type" value="Genomic_DNA"/>
</dbReference>
<dbReference type="PANTHER" id="PTHR43806">
    <property type="entry name" value="PEPTIDASE S8"/>
    <property type="match status" value="1"/>
</dbReference>
<evidence type="ECO:0000256" key="4">
    <source>
        <dbReference type="ARBA" id="ARBA00022825"/>
    </source>
</evidence>
<comment type="caution">
    <text evidence="9">The sequence shown here is derived from an EMBL/GenBank/DDBJ whole genome shotgun (WGS) entry which is preliminary data.</text>
</comment>
<feature type="signal peptide" evidence="7">
    <location>
        <begin position="1"/>
        <end position="19"/>
    </location>
</feature>